<dbReference type="SMART" id="SM00347">
    <property type="entry name" value="HTH_MARR"/>
    <property type="match status" value="1"/>
</dbReference>
<gene>
    <name evidence="2" type="ORF">KV110_08530</name>
</gene>
<dbReference type="EMBL" id="CP078145">
    <property type="protein sequence ID" value="QXN93135.1"/>
    <property type="molecule type" value="Genomic_DNA"/>
</dbReference>
<dbReference type="RefSeq" id="WP_218474924.1">
    <property type="nucleotide sequence ID" value="NZ_BAABJN010000001.1"/>
</dbReference>
<name>A0ABX8RXK7_NOCIO</name>
<dbReference type="Proteomes" id="UP000694257">
    <property type="component" value="Chromosome"/>
</dbReference>
<sequence length="131" mass="14799">MATRSVVRLYDRALGEAGLRQAGYSILSRIDAEGPLMIRDLADRLVLERTTCSREVEALNKAGLLTAEVGNDRRRRMLRLTPAGTAKLVEARHHWKVVQQQLRDVVGIDDADELLDRLRMLLHASEQLVED</sequence>
<evidence type="ECO:0000313" key="3">
    <source>
        <dbReference type="Proteomes" id="UP000694257"/>
    </source>
</evidence>
<dbReference type="PANTHER" id="PTHR33164:SF43">
    <property type="entry name" value="HTH-TYPE TRANSCRIPTIONAL REPRESSOR YETL"/>
    <property type="match status" value="1"/>
</dbReference>
<dbReference type="InterPro" id="IPR039422">
    <property type="entry name" value="MarR/SlyA-like"/>
</dbReference>
<evidence type="ECO:0000313" key="2">
    <source>
        <dbReference type="EMBL" id="QXN93135.1"/>
    </source>
</evidence>
<accession>A0ABX8RXK7</accession>
<feature type="domain" description="HTH marR-type" evidence="1">
    <location>
        <begin position="1"/>
        <end position="123"/>
    </location>
</feature>
<keyword evidence="3" id="KW-1185">Reference proteome</keyword>
<evidence type="ECO:0000259" key="1">
    <source>
        <dbReference type="PROSITE" id="PS50995"/>
    </source>
</evidence>
<reference evidence="2 3" key="1">
    <citation type="submission" date="2021-07" db="EMBL/GenBank/DDBJ databases">
        <title>Whole Genome Sequence of Nocardia Iowensis.</title>
        <authorList>
            <person name="Lamm A."/>
            <person name="Collins-Fairclough A.M."/>
            <person name="Bunk B."/>
            <person name="Sproer C."/>
        </authorList>
    </citation>
    <scope>NUCLEOTIDE SEQUENCE [LARGE SCALE GENOMIC DNA]</scope>
    <source>
        <strain evidence="2 3">NRRL 5646</strain>
    </source>
</reference>
<protein>
    <submittedName>
        <fullName evidence="2">MarR family winged helix-turn-helix transcriptional regulator</fullName>
    </submittedName>
</protein>
<proteinExistence type="predicted"/>
<organism evidence="2 3">
    <name type="scientific">Nocardia iowensis</name>
    <dbReference type="NCBI Taxonomy" id="204891"/>
    <lineage>
        <taxon>Bacteria</taxon>
        <taxon>Bacillati</taxon>
        <taxon>Actinomycetota</taxon>
        <taxon>Actinomycetes</taxon>
        <taxon>Mycobacteriales</taxon>
        <taxon>Nocardiaceae</taxon>
        <taxon>Nocardia</taxon>
    </lineage>
</organism>
<dbReference type="Pfam" id="PF12802">
    <property type="entry name" value="MarR_2"/>
    <property type="match status" value="1"/>
</dbReference>
<dbReference type="PANTHER" id="PTHR33164">
    <property type="entry name" value="TRANSCRIPTIONAL REGULATOR, MARR FAMILY"/>
    <property type="match status" value="1"/>
</dbReference>
<dbReference type="InterPro" id="IPR000835">
    <property type="entry name" value="HTH_MarR-typ"/>
</dbReference>
<dbReference type="PROSITE" id="PS50995">
    <property type="entry name" value="HTH_MARR_2"/>
    <property type="match status" value="1"/>
</dbReference>